<keyword evidence="3" id="KW-1185">Reference proteome</keyword>
<feature type="region of interest" description="Disordered" evidence="1">
    <location>
        <begin position="10"/>
        <end position="30"/>
    </location>
</feature>
<protein>
    <submittedName>
        <fullName evidence="2">Uncharacterized protein</fullName>
    </submittedName>
</protein>
<organism evidence="2 3">
    <name type="scientific">Paramuricea clavata</name>
    <name type="common">Red gorgonian</name>
    <name type="synonym">Violescent sea-whip</name>
    <dbReference type="NCBI Taxonomy" id="317549"/>
    <lineage>
        <taxon>Eukaryota</taxon>
        <taxon>Metazoa</taxon>
        <taxon>Cnidaria</taxon>
        <taxon>Anthozoa</taxon>
        <taxon>Octocorallia</taxon>
        <taxon>Malacalcyonacea</taxon>
        <taxon>Plexauridae</taxon>
        <taxon>Paramuricea</taxon>
    </lineage>
</organism>
<evidence type="ECO:0000256" key="1">
    <source>
        <dbReference type="SAM" id="MobiDB-lite"/>
    </source>
</evidence>
<feature type="non-terminal residue" evidence="2">
    <location>
        <position position="103"/>
    </location>
</feature>
<evidence type="ECO:0000313" key="2">
    <source>
        <dbReference type="EMBL" id="CAB4040090.1"/>
    </source>
</evidence>
<dbReference type="AlphaFoldDB" id="A0A7D9LVF4"/>
<evidence type="ECO:0000313" key="3">
    <source>
        <dbReference type="Proteomes" id="UP001152795"/>
    </source>
</evidence>
<name>A0A7D9LVF4_PARCT</name>
<accession>A0A7D9LVF4</accession>
<sequence>MPMATLLYPNTICLDSPSSNEPRKVTMSDVDLSPKTAIGFTDSDEDSESEVSSTNSTPVMVSLNDELKSVVSSERTPQYWYPREKICQRRTKRSLQFSETKSS</sequence>
<dbReference type="EMBL" id="CACRXK020026255">
    <property type="protein sequence ID" value="CAB4040090.1"/>
    <property type="molecule type" value="Genomic_DNA"/>
</dbReference>
<comment type="caution">
    <text evidence="2">The sequence shown here is derived from an EMBL/GenBank/DDBJ whole genome shotgun (WGS) entry which is preliminary data.</text>
</comment>
<dbReference type="Proteomes" id="UP001152795">
    <property type="component" value="Unassembled WGS sequence"/>
</dbReference>
<reference evidence="2" key="1">
    <citation type="submission" date="2020-04" db="EMBL/GenBank/DDBJ databases">
        <authorList>
            <person name="Alioto T."/>
            <person name="Alioto T."/>
            <person name="Gomez Garrido J."/>
        </authorList>
    </citation>
    <scope>NUCLEOTIDE SEQUENCE</scope>
    <source>
        <strain evidence="2">A484AB</strain>
    </source>
</reference>
<gene>
    <name evidence="2" type="ORF">PACLA_8A083567</name>
</gene>
<feature type="region of interest" description="Disordered" evidence="1">
    <location>
        <begin position="39"/>
        <end position="58"/>
    </location>
</feature>
<proteinExistence type="predicted"/>